<accession>G9YEA8</accession>
<organism evidence="1 2">
    <name type="scientific">Hafnia alvei ATCC 51873</name>
    <dbReference type="NCBI Taxonomy" id="1002364"/>
    <lineage>
        <taxon>Bacteria</taxon>
        <taxon>Pseudomonadati</taxon>
        <taxon>Pseudomonadota</taxon>
        <taxon>Gammaproteobacteria</taxon>
        <taxon>Enterobacterales</taxon>
        <taxon>Hafniaceae</taxon>
        <taxon>Hafnia</taxon>
    </lineage>
</organism>
<comment type="caution">
    <text evidence="1">The sequence shown here is derived from an EMBL/GenBank/DDBJ whole genome shotgun (WGS) entry which is preliminary data.</text>
</comment>
<reference evidence="1 2" key="1">
    <citation type="submission" date="2011-08" db="EMBL/GenBank/DDBJ databases">
        <authorList>
            <person name="Weinstock G."/>
            <person name="Sodergren E."/>
            <person name="Clifton S."/>
            <person name="Fulton L."/>
            <person name="Fulton B."/>
            <person name="Courtney L."/>
            <person name="Fronick C."/>
            <person name="Harrison M."/>
            <person name="Strong C."/>
            <person name="Farmer C."/>
            <person name="Delahaunty K."/>
            <person name="Markovic C."/>
            <person name="Hall O."/>
            <person name="Minx P."/>
            <person name="Tomlinson C."/>
            <person name="Mitreva M."/>
            <person name="Hou S."/>
            <person name="Chen J."/>
            <person name="Wollam A."/>
            <person name="Pepin K.H."/>
            <person name="Johnson M."/>
            <person name="Bhonagiri V."/>
            <person name="Zhang X."/>
            <person name="Suruliraj S."/>
            <person name="Warren W."/>
            <person name="Chinwalla A."/>
            <person name="Mardis E.R."/>
            <person name="Wilson R.K."/>
        </authorList>
    </citation>
    <scope>NUCLEOTIDE SEQUENCE [LARGE SCALE GENOMIC DNA]</scope>
    <source>
        <strain evidence="1 2">ATCC 51873</strain>
    </source>
</reference>
<dbReference type="EMBL" id="AGCI01000118">
    <property type="protein sequence ID" value="EHM37495.1"/>
    <property type="molecule type" value="Genomic_DNA"/>
</dbReference>
<name>G9YEA8_HAFAL</name>
<protein>
    <submittedName>
        <fullName evidence="1">Uncharacterized protein</fullName>
    </submittedName>
</protein>
<evidence type="ECO:0000313" key="1">
    <source>
        <dbReference type="EMBL" id="EHM37495.1"/>
    </source>
</evidence>
<proteinExistence type="predicted"/>
<sequence length="50" mass="5805">MTIGRAEEDRNRVDIFTVELLWKMEYFSQKMALRIGVLLLIGVSSKYLAV</sequence>
<dbReference type="HOGENOM" id="CLU_3118426_0_0_6"/>
<evidence type="ECO:0000313" key="2">
    <source>
        <dbReference type="Proteomes" id="UP000005959"/>
    </source>
</evidence>
<gene>
    <name evidence="1" type="ORF">HMPREF0454_04957</name>
</gene>
<dbReference type="AlphaFoldDB" id="G9YEA8"/>
<dbReference type="Proteomes" id="UP000005959">
    <property type="component" value="Unassembled WGS sequence"/>
</dbReference>